<accession>D6Z7V5</accession>
<dbReference type="Proteomes" id="UP000002247">
    <property type="component" value="Chromosome"/>
</dbReference>
<keyword evidence="2" id="KW-1185">Reference proteome</keyword>
<protein>
    <submittedName>
        <fullName evidence="1">Methionine synthase vitamin-B12 independent</fullName>
    </submittedName>
</protein>
<dbReference type="OrthoDB" id="5242426at2"/>
<dbReference type="Gene3D" id="3.20.20.210">
    <property type="match status" value="1"/>
</dbReference>
<gene>
    <name evidence="1" type="ordered locus">Srot_1573</name>
</gene>
<dbReference type="AlphaFoldDB" id="D6Z7V5"/>
<sequence length="342" mass="35807">MSIAQLAAASSGFGGFPGRDAWEAARIVVGELSVPYMPLLPERGFWASDIGRTSALLTDFPVEAGPHGYRVAGRAGADLRRSQDFLDQDFDALEEVIERDGRAGSAVVAEAIGPVSLAAAIDLANGHQVLRDRGALRDLAASLHDGVRAHVAELRRRLRCDVVLRLNEPVLRDALRGEISTVSGLGTLPAVPTNAAVELLRPFTEAGAAGLVLSSVMSDSTLSVLRELPDVGVWAPSFQLSSRHYDQLGWLFEAGRTVGLGLVPSREPVLAPGQRVPSVKELLAPALTLVGQLGFPVSVLASTVHVTPVGDFDPNTGAWAARALKLTAQVAAALADAASGEG</sequence>
<name>D6Z7V5_SEGRD</name>
<dbReference type="STRING" id="640132.Srot_1573"/>
<dbReference type="HOGENOM" id="CLU_065357_0_0_11"/>
<dbReference type="EMBL" id="CP001958">
    <property type="protein sequence ID" value="ADG98035.1"/>
    <property type="molecule type" value="Genomic_DNA"/>
</dbReference>
<evidence type="ECO:0000313" key="1">
    <source>
        <dbReference type="EMBL" id="ADG98035.1"/>
    </source>
</evidence>
<dbReference type="eggNOG" id="COG0620">
    <property type="taxonomic scope" value="Bacteria"/>
</dbReference>
<dbReference type="KEGG" id="srt:Srot_1573"/>
<dbReference type="SUPFAM" id="SSF51726">
    <property type="entry name" value="UROD/MetE-like"/>
    <property type="match status" value="1"/>
</dbReference>
<proteinExistence type="predicted"/>
<dbReference type="RefSeq" id="WP_013138488.1">
    <property type="nucleotide sequence ID" value="NC_014168.1"/>
</dbReference>
<dbReference type="InterPro" id="IPR038071">
    <property type="entry name" value="UROD/MetE-like_sf"/>
</dbReference>
<evidence type="ECO:0000313" key="2">
    <source>
        <dbReference type="Proteomes" id="UP000002247"/>
    </source>
</evidence>
<organism evidence="1 2">
    <name type="scientific">Segniliparus rotundus (strain ATCC BAA-972 / CDC 1076 / CIP 108378 / DSM 44985 / JCM 13578)</name>
    <dbReference type="NCBI Taxonomy" id="640132"/>
    <lineage>
        <taxon>Bacteria</taxon>
        <taxon>Bacillati</taxon>
        <taxon>Actinomycetota</taxon>
        <taxon>Actinomycetes</taxon>
        <taxon>Mycobacteriales</taxon>
        <taxon>Segniliparaceae</taxon>
        <taxon>Segniliparus</taxon>
    </lineage>
</organism>
<reference evidence="1 2" key="1">
    <citation type="journal article" date="2010" name="Stand. Genomic Sci.">
        <title>Complete genome sequence of Segniliparus rotundus type strain (CDC 1076).</title>
        <authorList>
            <person name="Sikorski J."/>
            <person name="Lapidus A."/>
            <person name="Copeland A."/>
            <person name="Misra M."/>
            <person name="Glavina Del Rio T."/>
            <person name="Nolan M."/>
            <person name="Lucas S."/>
            <person name="Chen F."/>
            <person name="Tice H."/>
            <person name="Cheng J.F."/>
            <person name="Jando M."/>
            <person name="Schneider S."/>
            <person name="Bruce D."/>
            <person name="Goodwin L."/>
            <person name="Pitluck S."/>
            <person name="Liolios K."/>
            <person name="Mikhailova N."/>
            <person name="Pati A."/>
            <person name="Ivanova N."/>
            <person name="Mavromatis K."/>
            <person name="Chen A."/>
            <person name="Palaniappan K."/>
            <person name="Chertkov O."/>
            <person name="Land M."/>
            <person name="Hauser L."/>
            <person name="Chang Y.J."/>
            <person name="Jeffries C.D."/>
            <person name="Brettin T."/>
            <person name="Detter J.C."/>
            <person name="Han C."/>
            <person name="Rohde M."/>
            <person name="Goker M."/>
            <person name="Bristow J."/>
            <person name="Eisen J.A."/>
            <person name="Markowitz V."/>
            <person name="Hugenholtz P."/>
            <person name="Kyrpides N.C."/>
            <person name="Klenk H.P."/>
        </authorList>
    </citation>
    <scope>NUCLEOTIDE SEQUENCE [LARGE SCALE GENOMIC DNA]</scope>
    <source>
        <strain evidence="2">ATCC BAA-972 / CDC 1076 / CIP 108378 / DSM 44985 / JCM 13578</strain>
    </source>
</reference>